<dbReference type="Proteomes" id="UP000247780">
    <property type="component" value="Unassembled WGS sequence"/>
</dbReference>
<dbReference type="InterPro" id="IPR055259">
    <property type="entry name" value="YkvP/CgeB_Glyco_trans-like"/>
</dbReference>
<comment type="caution">
    <text evidence="2">The sequence shown here is derived from an EMBL/GenBank/DDBJ whole genome shotgun (WGS) entry which is preliminary data.</text>
</comment>
<reference evidence="2 3" key="1">
    <citation type="submission" date="2018-04" db="EMBL/GenBank/DDBJ databases">
        <title>Active sludge and wastewater microbial communities from Klosterneuburg, Austria.</title>
        <authorList>
            <person name="Wagner M."/>
        </authorList>
    </citation>
    <scope>NUCLEOTIDE SEQUENCE [LARGE SCALE GENOMIC DNA]</scope>
    <source>
        <strain evidence="2 3">Nm 57</strain>
    </source>
</reference>
<dbReference type="RefSeq" id="WP_011635005.1">
    <property type="nucleotide sequence ID" value="NZ_FNYF01000019.1"/>
</dbReference>
<dbReference type="Pfam" id="PF13524">
    <property type="entry name" value="Glyco_trans_1_2"/>
    <property type="match status" value="1"/>
</dbReference>
<keyword evidence="2" id="KW-0808">Transferase</keyword>
<accession>A0ABX5M3S5</accession>
<sequence length="361" mass="41454">MIGRVIRGIGSLYYNHPVAPEDAELEGPFAKLKIALVADHFTTDCLSVECRVMSLTPSNYQEILDTWQPDLVFVESAFHGAKGSWRYELAKQPRWLRLKQPQAIFKLVEHARSRGIPTVFWNKDDGAFFDAFIHVASAFDFVFTTDEACLARYRRALPAGVPVNVLMMPYQPRLHAFDGFHFNHHTACFMGSYYRRILNERRRFLDMMFGATEQAGMKMHIFDRNHGRLSSFMEFRFPRYKHLELHPHVIHSETARVYKSHVISLNVNSVTGSDTMVSRRLLEILACGGIAVTNPSGSIDRYFRDFCHVVSTLEQACELFTRLRHGPSTDDMARAEAGARYVRKHHTWAHRLGELGSVVKF</sequence>
<dbReference type="GO" id="GO:0016740">
    <property type="term" value="F:transferase activity"/>
    <property type="evidence" value="ECO:0007669"/>
    <property type="project" value="UniProtKB-KW"/>
</dbReference>
<feature type="domain" description="Spore protein YkvP/CgeB glycosyl transferase-like" evidence="1">
    <location>
        <begin position="228"/>
        <end position="355"/>
    </location>
</feature>
<proteinExistence type="predicted"/>
<dbReference type="EMBL" id="QICQ01000039">
    <property type="protein sequence ID" value="PXV75061.1"/>
    <property type="molecule type" value="Genomic_DNA"/>
</dbReference>
<evidence type="ECO:0000313" key="3">
    <source>
        <dbReference type="Proteomes" id="UP000247780"/>
    </source>
</evidence>
<keyword evidence="3" id="KW-1185">Reference proteome</keyword>
<gene>
    <name evidence="2" type="ORF">C8R14_1394</name>
</gene>
<name>A0ABX5M3S5_9PROT</name>
<evidence type="ECO:0000259" key="1">
    <source>
        <dbReference type="Pfam" id="PF13524"/>
    </source>
</evidence>
<evidence type="ECO:0000313" key="2">
    <source>
        <dbReference type="EMBL" id="PXV75061.1"/>
    </source>
</evidence>
<protein>
    <submittedName>
        <fullName evidence="2">Glycosyl transferase family 1</fullName>
    </submittedName>
</protein>
<organism evidence="2 3">
    <name type="scientific">Nitrosomonas eutropha</name>
    <dbReference type="NCBI Taxonomy" id="916"/>
    <lineage>
        <taxon>Bacteria</taxon>
        <taxon>Pseudomonadati</taxon>
        <taxon>Pseudomonadota</taxon>
        <taxon>Betaproteobacteria</taxon>
        <taxon>Nitrosomonadales</taxon>
        <taxon>Nitrosomonadaceae</taxon>
        <taxon>Nitrosomonas</taxon>
    </lineage>
</organism>